<dbReference type="SUPFAM" id="SSF53335">
    <property type="entry name" value="S-adenosyl-L-methionine-dependent methyltransferases"/>
    <property type="match status" value="1"/>
</dbReference>
<evidence type="ECO:0000256" key="3">
    <source>
        <dbReference type="ARBA" id="ARBA00012834"/>
    </source>
</evidence>
<dbReference type="InterPro" id="IPR016651">
    <property type="entry name" value="LCMT1"/>
</dbReference>
<feature type="binding site" evidence="9">
    <location>
        <position position="134"/>
    </location>
    <ligand>
        <name>S-adenosyl-L-methionine</name>
        <dbReference type="ChEBI" id="CHEBI:59789"/>
    </ligand>
</feature>
<evidence type="ECO:0000256" key="5">
    <source>
        <dbReference type="ARBA" id="ARBA00022603"/>
    </source>
</evidence>
<evidence type="ECO:0000256" key="2">
    <source>
        <dbReference type="ARBA" id="ARBA00010703"/>
    </source>
</evidence>
<comment type="catalytic activity">
    <reaction evidence="1 8">
        <text>[phosphatase 2A protein]-C-terminal L-leucine + S-adenosyl-L-methionine = [phosphatase 2A protein]-C-terminal L-leucine methyl ester + S-adenosyl-L-homocysteine</text>
        <dbReference type="Rhea" id="RHEA:48544"/>
        <dbReference type="Rhea" id="RHEA-COMP:12134"/>
        <dbReference type="Rhea" id="RHEA-COMP:12135"/>
        <dbReference type="ChEBI" id="CHEBI:57856"/>
        <dbReference type="ChEBI" id="CHEBI:59789"/>
        <dbReference type="ChEBI" id="CHEBI:90516"/>
        <dbReference type="ChEBI" id="CHEBI:90517"/>
        <dbReference type="EC" id="2.1.1.233"/>
    </reaction>
</comment>
<feature type="binding site" evidence="9">
    <location>
        <position position="251"/>
    </location>
    <ligand>
        <name>S-adenosyl-L-methionine</name>
        <dbReference type="ChEBI" id="CHEBI:59789"/>
    </ligand>
</feature>
<organism evidence="11 12">
    <name type="scientific">Diplocarpon rosae</name>
    <dbReference type="NCBI Taxonomy" id="946125"/>
    <lineage>
        <taxon>Eukaryota</taxon>
        <taxon>Fungi</taxon>
        <taxon>Dikarya</taxon>
        <taxon>Ascomycota</taxon>
        <taxon>Pezizomycotina</taxon>
        <taxon>Leotiomycetes</taxon>
        <taxon>Helotiales</taxon>
        <taxon>Drepanopezizaceae</taxon>
        <taxon>Diplocarpon</taxon>
    </lineage>
</organism>
<evidence type="ECO:0000256" key="6">
    <source>
        <dbReference type="ARBA" id="ARBA00022679"/>
    </source>
</evidence>
<evidence type="ECO:0000313" key="12">
    <source>
        <dbReference type="Proteomes" id="UP001285354"/>
    </source>
</evidence>
<feature type="binding site" evidence="9">
    <location>
        <position position="105"/>
    </location>
    <ligand>
        <name>S-adenosyl-L-methionine</name>
        <dbReference type="ChEBI" id="CHEBI:59789"/>
    </ligand>
</feature>
<comment type="similarity">
    <text evidence="2 8">Belongs to the methyltransferase superfamily. LCMT family.</text>
</comment>
<evidence type="ECO:0000256" key="10">
    <source>
        <dbReference type="SAM" id="MobiDB-lite"/>
    </source>
</evidence>
<evidence type="ECO:0000256" key="7">
    <source>
        <dbReference type="ARBA" id="ARBA00022691"/>
    </source>
</evidence>
<dbReference type="EC" id="2.1.1.233" evidence="3 8"/>
<keyword evidence="6 8" id="KW-0808">Transferase</keyword>
<name>A0AAD9T712_9HELO</name>
<proteinExistence type="inferred from homology"/>
<sequence length="394" mass="44074">MEKMSAPQIPNLLSSRGGSRGESRGEQRNRLNHARGPARFGGREIDSPAGAQLKDLAIQSTDTDAAVSRLSAVSLGYLEDPFASYFVSGNGTRRMPIINRGTYTRTTALDILINAFLAQDDPANPQTKQVISLGAGTDTRYFRLRSKNKHHNLIYHEFDFPSVSTTKLRTVSSSSLFGNSDDEELFPGPDAPASRSPEQDVEWGISIARRRRTPEVIYCCHPMDLRKLPLLQGPQEILGLRTDVPTLIISECCLCYLDVDTSRDVVKWFADKIPSLGIVLYEPIGVDDSFGQVMVSNLSSRGITMPTLQRYKTLADQKARLLELGLNGNGDEGGQEAETIENIWQNWVPTSEKERVDRLEGLDEVEEWQMLARHYSLVWGWRGSDWRDWSGLRG</sequence>
<comment type="caution">
    <text evidence="11">The sequence shown here is derived from an EMBL/GenBank/DDBJ whole genome shotgun (WGS) entry which is preliminary data.</text>
</comment>
<protein>
    <recommendedName>
        <fullName evidence="4 8">Leucine carboxyl methyltransferase 1</fullName>
        <ecNumber evidence="3 8">2.1.1.233</ecNumber>
    </recommendedName>
</protein>
<dbReference type="PANTHER" id="PTHR13600">
    <property type="entry name" value="LEUCINE CARBOXYL METHYLTRANSFERASE"/>
    <property type="match status" value="1"/>
</dbReference>
<gene>
    <name evidence="11" type="ORF">QTJ16_001370</name>
</gene>
<keyword evidence="12" id="KW-1185">Reference proteome</keyword>
<dbReference type="PIRSF" id="PIRSF016305">
    <property type="entry name" value="LCM_mtfrase"/>
    <property type="match status" value="1"/>
</dbReference>
<feature type="binding site" evidence="9">
    <location>
        <begin position="224"/>
        <end position="225"/>
    </location>
    <ligand>
        <name>S-adenosyl-L-methionine</name>
        <dbReference type="ChEBI" id="CHEBI:59789"/>
    </ligand>
</feature>
<comment type="function">
    <text evidence="8">Methylates the carboxyl group of the C-terminal leucine residue of protein phosphatase 2A catalytic subunits to form alpha-leucine ester residues.</text>
</comment>
<dbReference type="GO" id="GO:0018423">
    <property type="term" value="F:protein C-terminal leucine carboxyl O-methyltransferase activity"/>
    <property type="evidence" value="ECO:0007669"/>
    <property type="project" value="UniProtKB-EC"/>
</dbReference>
<dbReference type="InterPro" id="IPR007213">
    <property type="entry name" value="Ppm1/Ppm2/Tcmp"/>
</dbReference>
<evidence type="ECO:0000256" key="4">
    <source>
        <dbReference type="ARBA" id="ARBA00017497"/>
    </source>
</evidence>
<feature type="compositionally biased region" description="Basic and acidic residues" evidence="10">
    <location>
        <begin position="19"/>
        <end position="29"/>
    </location>
</feature>
<reference evidence="11" key="1">
    <citation type="submission" date="2023-06" db="EMBL/GenBank/DDBJ databases">
        <title>Draft genome of Marssonina rosae.</title>
        <authorList>
            <person name="Cheng Q."/>
        </authorList>
    </citation>
    <scope>NUCLEOTIDE SEQUENCE</scope>
    <source>
        <strain evidence="11">R4</strain>
    </source>
</reference>
<evidence type="ECO:0000256" key="8">
    <source>
        <dbReference type="PIRNR" id="PIRNR016305"/>
    </source>
</evidence>
<feature type="region of interest" description="Disordered" evidence="10">
    <location>
        <begin position="1"/>
        <end position="46"/>
    </location>
</feature>
<keyword evidence="5 8" id="KW-0489">Methyltransferase</keyword>
<dbReference type="Gene3D" id="3.40.50.150">
    <property type="entry name" value="Vaccinia Virus protein VP39"/>
    <property type="match status" value="1"/>
</dbReference>
<accession>A0AAD9T712</accession>
<evidence type="ECO:0000256" key="9">
    <source>
        <dbReference type="PIRSR" id="PIRSR016305-1"/>
    </source>
</evidence>
<dbReference type="AlphaFoldDB" id="A0AAD9T712"/>
<dbReference type="PANTHER" id="PTHR13600:SF21">
    <property type="entry name" value="LEUCINE CARBOXYL METHYLTRANSFERASE 1"/>
    <property type="match status" value="1"/>
</dbReference>
<evidence type="ECO:0000256" key="1">
    <source>
        <dbReference type="ARBA" id="ARBA00000724"/>
    </source>
</evidence>
<keyword evidence="7 8" id="KW-0949">S-adenosyl-L-methionine</keyword>
<dbReference type="InterPro" id="IPR029063">
    <property type="entry name" value="SAM-dependent_MTases_sf"/>
</dbReference>
<dbReference type="GO" id="GO:0032259">
    <property type="term" value="P:methylation"/>
    <property type="evidence" value="ECO:0007669"/>
    <property type="project" value="UniProtKB-KW"/>
</dbReference>
<evidence type="ECO:0000313" key="11">
    <source>
        <dbReference type="EMBL" id="KAK2630550.1"/>
    </source>
</evidence>
<dbReference type="Proteomes" id="UP001285354">
    <property type="component" value="Unassembled WGS sequence"/>
</dbReference>
<dbReference type="Pfam" id="PF04072">
    <property type="entry name" value="LCM"/>
    <property type="match status" value="1"/>
</dbReference>
<dbReference type="EMBL" id="JAUBYV010000001">
    <property type="protein sequence ID" value="KAK2630550.1"/>
    <property type="molecule type" value="Genomic_DNA"/>
</dbReference>